<gene>
    <name evidence="2" type="ORF">E2C01_043966</name>
</gene>
<feature type="transmembrane region" description="Helical" evidence="1">
    <location>
        <begin position="20"/>
        <end position="44"/>
    </location>
</feature>
<comment type="caution">
    <text evidence="2">The sequence shown here is derived from an EMBL/GenBank/DDBJ whole genome shotgun (WGS) entry which is preliminary data.</text>
</comment>
<reference evidence="2 3" key="1">
    <citation type="submission" date="2019-05" db="EMBL/GenBank/DDBJ databases">
        <title>Another draft genome of Portunus trituberculatus and its Hox gene families provides insights of decapod evolution.</title>
        <authorList>
            <person name="Jeong J.-H."/>
            <person name="Song I."/>
            <person name="Kim S."/>
            <person name="Choi T."/>
            <person name="Kim D."/>
            <person name="Ryu S."/>
            <person name="Kim W."/>
        </authorList>
    </citation>
    <scope>NUCLEOTIDE SEQUENCE [LARGE SCALE GENOMIC DNA]</scope>
    <source>
        <tissue evidence="2">Muscle</tissue>
    </source>
</reference>
<evidence type="ECO:0000313" key="2">
    <source>
        <dbReference type="EMBL" id="MPC50144.1"/>
    </source>
</evidence>
<protein>
    <submittedName>
        <fullName evidence="2">Uncharacterized protein</fullName>
    </submittedName>
</protein>
<dbReference type="EMBL" id="VSRR010009308">
    <property type="protein sequence ID" value="MPC50144.1"/>
    <property type="molecule type" value="Genomic_DNA"/>
</dbReference>
<evidence type="ECO:0000256" key="1">
    <source>
        <dbReference type="SAM" id="Phobius"/>
    </source>
</evidence>
<keyword evidence="1" id="KW-1133">Transmembrane helix</keyword>
<dbReference type="Proteomes" id="UP000324222">
    <property type="component" value="Unassembled WGS sequence"/>
</dbReference>
<proteinExistence type="predicted"/>
<organism evidence="2 3">
    <name type="scientific">Portunus trituberculatus</name>
    <name type="common">Swimming crab</name>
    <name type="synonym">Neptunus trituberculatus</name>
    <dbReference type="NCBI Taxonomy" id="210409"/>
    <lineage>
        <taxon>Eukaryota</taxon>
        <taxon>Metazoa</taxon>
        <taxon>Ecdysozoa</taxon>
        <taxon>Arthropoda</taxon>
        <taxon>Crustacea</taxon>
        <taxon>Multicrustacea</taxon>
        <taxon>Malacostraca</taxon>
        <taxon>Eumalacostraca</taxon>
        <taxon>Eucarida</taxon>
        <taxon>Decapoda</taxon>
        <taxon>Pleocyemata</taxon>
        <taxon>Brachyura</taxon>
        <taxon>Eubrachyura</taxon>
        <taxon>Portunoidea</taxon>
        <taxon>Portunidae</taxon>
        <taxon>Portuninae</taxon>
        <taxon>Portunus</taxon>
    </lineage>
</organism>
<sequence>MIQSLRNISTSSSTLSFVTLIYLSLLLHTTLLPSYVHLFLLHTISSCHSSLHPPPLPLHFLLSLFTTSISSSSSSSSLSPLVTLHYIHLLLLLLLRTISSCHSSLHPPPPPPPLPYHLFLSLSTSSTSSFSTPSPLVTQLRPLPPAHMSFAI</sequence>
<keyword evidence="1" id="KW-0472">Membrane</keyword>
<dbReference type="AlphaFoldDB" id="A0A5B7G0X9"/>
<keyword evidence="3" id="KW-1185">Reference proteome</keyword>
<name>A0A5B7G0X9_PORTR</name>
<accession>A0A5B7G0X9</accession>
<keyword evidence="1" id="KW-0812">Transmembrane</keyword>
<evidence type="ECO:0000313" key="3">
    <source>
        <dbReference type="Proteomes" id="UP000324222"/>
    </source>
</evidence>